<comment type="similarity">
    <text evidence="1">Belongs to the UxaE family.</text>
</comment>
<dbReference type="InterPro" id="IPR032586">
    <property type="entry name" value="UxaE"/>
</dbReference>
<dbReference type="GO" id="GO:0046872">
    <property type="term" value="F:metal ion binding"/>
    <property type="evidence" value="ECO:0007669"/>
    <property type="project" value="UniProtKB-UniRule"/>
</dbReference>
<dbReference type="EC" id="5.1.2.7" evidence="1"/>
<feature type="binding site" evidence="1">
    <location>
        <position position="180"/>
    </location>
    <ligand>
        <name>a divalent metal cation</name>
        <dbReference type="ChEBI" id="CHEBI:60240"/>
    </ligand>
</feature>
<name>A0A1F5YGI9_9BACT</name>
<feature type="binding site" evidence="1">
    <location>
        <position position="367"/>
    </location>
    <ligand>
        <name>a divalent metal cation</name>
        <dbReference type="ChEBI" id="CHEBI:60240"/>
    </ligand>
</feature>
<comment type="catalytic activity">
    <reaction evidence="1">
        <text>keto-D-tagaturonate = keto-D-fructuronate</text>
        <dbReference type="Rhea" id="RHEA:51656"/>
        <dbReference type="ChEBI" id="CHEBI:17886"/>
        <dbReference type="ChEBI" id="CHEBI:59881"/>
        <dbReference type="EC" id="5.1.2.7"/>
    </reaction>
</comment>
<comment type="caution">
    <text evidence="2">The sequence shown here is derived from an EMBL/GenBank/DDBJ whole genome shotgun (WGS) entry which is preliminary data.</text>
</comment>
<dbReference type="AlphaFoldDB" id="A0A1F5YGI9"/>
<dbReference type="Pfam" id="PF16257">
    <property type="entry name" value="UxaE"/>
    <property type="match status" value="1"/>
</dbReference>
<evidence type="ECO:0000313" key="3">
    <source>
        <dbReference type="Proteomes" id="UP000176992"/>
    </source>
</evidence>
<keyword evidence="1" id="KW-0413">Isomerase</keyword>
<gene>
    <name evidence="1" type="primary">uxaE</name>
    <name evidence="2" type="ORF">A2Z86_04460</name>
</gene>
<dbReference type="EMBL" id="MFIV01000039">
    <property type="protein sequence ID" value="OGF99172.1"/>
    <property type="molecule type" value="Genomic_DNA"/>
</dbReference>
<dbReference type="Proteomes" id="UP000176992">
    <property type="component" value="Unassembled WGS sequence"/>
</dbReference>
<feature type="binding site" evidence="1">
    <location>
        <position position="334"/>
    </location>
    <ligand>
        <name>a divalent metal cation</name>
        <dbReference type="ChEBI" id="CHEBI:60240"/>
    </ligand>
</feature>
<dbReference type="HAMAP" id="MF_02243">
    <property type="entry name" value="UxaE"/>
    <property type="match status" value="1"/>
</dbReference>
<accession>A0A1F5YGI9</accession>
<evidence type="ECO:0000256" key="1">
    <source>
        <dbReference type="HAMAP-Rule" id="MF_02243"/>
    </source>
</evidence>
<reference evidence="2 3" key="1">
    <citation type="journal article" date="2016" name="Nat. Commun.">
        <title>Thousands of microbial genomes shed light on interconnected biogeochemical processes in an aquifer system.</title>
        <authorList>
            <person name="Anantharaman K."/>
            <person name="Brown C.T."/>
            <person name="Hug L.A."/>
            <person name="Sharon I."/>
            <person name="Castelle C.J."/>
            <person name="Probst A.J."/>
            <person name="Thomas B.C."/>
            <person name="Singh A."/>
            <person name="Wilkins M.J."/>
            <person name="Karaoz U."/>
            <person name="Brodie E.L."/>
            <person name="Williams K.H."/>
            <person name="Hubbard S.S."/>
            <person name="Banfield J.F."/>
        </authorList>
    </citation>
    <scope>NUCLEOTIDE SEQUENCE [LARGE SCALE GENOMIC DNA]</scope>
</reference>
<feature type="active site" description="Proton acceptor" evidence="1">
    <location>
        <position position="179"/>
    </location>
</feature>
<comment type="cofactor">
    <cofactor evidence="1">
        <name>a divalent metal cation</name>
        <dbReference type="ChEBI" id="CHEBI:60240"/>
    </cofactor>
</comment>
<comment type="function">
    <text evidence="1">Catalyzes the epimerization of D-tagaturonate (D-TagA) to D-fructuronate (D-FruA).</text>
</comment>
<keyword evidence="1" id="KW-0479">Metal-binding</keyword>
<dbReference type="GO" id="GO:0016856">
    <property type="term" value="F:racemase and epimerase activity, acting on hydroxy acids and derivatives"/>
    <property type="evidence" value="ECO:0007669"/>
    <property type="project" value="UniProtKB-UniRule"/>
</dbReference>
<evidence type="ECO:0000313" key="2">
    <source>
        <dbReference type="EMBL" id="OGF99172.1"/>
    </source>
</evidence>
<protein>
    <recommendedName>
        <fullName evidence="1">Tagaturonate/fructuronate epimerase</fullName>
        <shortName evidence="1">D-TagA/D-FruA epimerase</shortName>
        <ecNumber evidence="1">5.1.2.7</ecNumber>
    </recommendedName>
</protein>
<feature type="active site" description="Proton donor" evidence="1">
    <location>
        <position position="292"/>
    </location>
</feature>
<sequence length="516" mass="56800">MLNYQADNYGKADKEVLAEGIGAALGKGAEALAALPGVYPLSVKHAQGGLFCLIRTSSGKYLALAGKGKAAGRYVGETFSGVKICALDAANAAALRETFPWTAPVPIGKRASFGTGDRLGVATPGHLLAFEGRRIFPVLAQQSMRELGRTGRTAQAVIDDAGWGAFQMGYAGTFAADADHIKKIDEALSCYRLGFTMFTIDASEQINLKAVRLSDEAAVAEFRKIPAWREIAARYTGKSWNFSRGKLALSINFSEAELARSALVYHAAVEHMASLYHELKREAGGEGNFDFEISVDETETDTTERDHVFVAVELAARGVQWQSLAPKFTGQFQKGIDYIGRRGEFERQFASHALIAEKLGPYKVSVHSGSDKFSIFPLVGQHTGGYFHLKTAGTSWLEAVRVIALKNPTLYRKMHEQALERFEQDRATYHVTTDLGAIPDLERLEDEGLAGLMDIVDPRQLLHITYGSLLSGKNSRGNYLFREEIYGTLYDHEQTYYEMLERHIGRHLDSLGVERT</sequence>
<organism evidence="2 3">
    <name type="scientific">Candidatus Glassbacteria bacterium GWA2_58_10</name>
    <dbReference type="NCBI Taxonomy" id="1817865"/>
    <lineage>
        <taxon>Bacteria</taxon>
        <taxon>Candidatus Glassiibacteriota</taxon>
    </lineage>
</organism>
<proteinExistence type="inferred from homology"/>